<keyword evidence="3" id="KW-1185">Reference proteome</keyword>
<gene>
    <name evidence="2" type="ORF">ACIGW0_10230</name>
</gene>
<organism evidence="2 3">
    <name type="scientific">Streptomyces bikiniensis</name>
    <dbReference type="NCBI Taxonomy" id="1896"/>
    <lineage>
        <taxon>Bacteria</taxon>
        <taxon>Bacillati</taxon>
        <taxon>Actinomycetota</taxon>
        <taxon>Actinomycetes</taxon>
        <taxon>Kitasatosporales</taxon>
        <taxon>Streptomycetaceae</taxon>
        <taxon>Streptomyces</taxon>
    </lineage>
</organism>
<dbReference type="SUPFAM" id="SSF54427">
    <property type="entry name" value="NTF2-like"/>
    <property type="match status" value="1"/>
</dbReference>
<dbReference type="EMBL" id="JBITYT010000004">
    <property type="protein sequence ID" value="MFI9119755.1"/>
    <property type="molecule type" value="Genomic_DNA"/>
</dbReference>
<dbReference type="Gene3D" id="3.10.450.50">
    <property type="match status" value="1"/>
</dbReference>
<name>A0ABW8CQC1_STRBI</name>
<dbReference type="Proteomes" id="UP001614391">
    <property type="component" value="Unassembled WGS sequence"/>
</dbReference>
<sequence>MTTGDPGSGDLVTAAGIDHVRLVYDYLDGGDLDGCGSLLHDAMVLELPGQQAARGRTDALRAHVLHALPGARHVVDQVVAQNRTVIATGHRVTPESTAAEQRFVDVFTIADDGLLRTCVRYFHATP</sequence>
<accession>A0ABW8CQC1</accession>
<protein>
    <submittedName>
        <fullName evidence="2">Nuclear transport factor 2 family protein</fullName>
    </submittedName>
</protein>
<evidence type="ECO:0000313" key="3">
    <source>
        <dbReference type="Proteomes" id="UP001614391"/>
    </source>
</evidence>
<evidence type="ECO:0000313" key="2">
    <source>
        <dbReference type="EMBL" id="MFI9119755.1"/>
    </source>
</evidence>
<dbReference type="InterPro" id="IPR037401">
    <property type="entry name" value="SnoaL-like"/>
</dbReference>
<proteinExistence type="predicted"/>
<evidence type="ECO:0000259" key="1">
    <source>
        <dbReference type="Pfam" id="PF12680"/>
    </source>
</evidence>
<dbReference type="Pfam" id="PF12680">
    <property type="entry name" value="SnoaL_2"/>
    <property type="match status" value="1"/>
</dbReference>
<comment type="caution">
    <text evidence="2">The sequence shown here is derived from an EMBL/GenBank/DDBJ whole genome shotgun (WGS) entry which is preliminary data.</text>
</comment>
<feature type="domain" description="SnoaL-like" evidence="1">
    <location>
        <begin position="20"/>
        <end position="114"/>
    </location>
</feature>
<dbReference type="RefSeq" id="WP_030220215.1">
    <property type="nucleotide sequence ID" value="NZ_JBITYT010000004.1"/>
</dbReference>
<reference evidence="2 3" key="1">
    <citation type="submission" date="2024-10" db="EMBL/GenBank/DDBJ databases">
        <title>The Natural Products Discovery Center: Release of the First 8490 Sequenced Strains for Exploring Actinobacteria Biosynthetic Diversity.</title>
        <authorList>
            <person name="Kalkreuter E."/>
            <person name="Kautsar S.A."/>
            <person name="Yang D."/>
            <person name="Bader C.D."/>
            <person name="Teijaro C.N."/>
            <person name="Fluegel L."/>
            <person name="Davis C.M."/>
            <person name="Simpson J.R."/>
            <person name="Lauterbach L."/>
            <person name="Steele A.D."/>
            <person name="Gui C."/>
            <person name="Meng S."/>
            <person name="Li G."/>
            <person name="Viehrig K."/>
            <person name="Ye F."/>
            <person name="Su P."/>
            <person name="Kiefer A.F."/>
            <person name="Nichols A."/>
            <person name="Cepeda A.J."/>
            <person name="Yan W."/>
            <person name="Fan B."/>
            <person name="Jiang Y."/>
            <person name="Adhikari A."/>
            <person name="Zheng C.-J."/>
            <person name="Schuster L."/>
            <person name="Cowan T.M."/>
            <person name="Smanski M.J."/>
            <person name="Chevrette M.G."/>
            <person name="De Carvalho L.P.S."/>
            <person name="Shen B."/>
        </authorList>
    </citation>
    <scope>NUCLEOTIDE SEQUENCE [LARGE SCALE GENOMIC DNA]</scope>
    <source>
        <strain evidence="2 3">NPDC053346</strain>
    </source>
</reference>
<dbReference type="InterPro" id="IPR032710">
    <property type="entry name" value="NTF2-like_dom_sf"/>
</dbReference>